<accession>A0AAD9GAT1</accession>
<keyword evidence="1" id="KW-1133">Transmembrane helix</keyword>
<proteinExistence type="predicted"/>
<sequence>MRGVQRIAAPSDYTWKAHMIVDRFHENPFDLFVVIVFIAHIVAYFCLLILLKVKHCRKKLFAVSQ</sequence>
<comment type="caution">
    <text evidence="2">The sequence shown here is derived from an EMBL/GenBank/DDBJ whole genome shotgun (WGS) entry which is preliminary data.</text>
</comment>
<organism evidence="2 3">
    <name type="scientific">Babesia divergens</name>
    <dbReference type="NCBI Taxonomy" id="32595"/>
    <lineage>
        <taxon>Eukaryota</taxon>
        <taxon>Sar</taxon>
        <taxon>Alveolata</taxon>
        <taxon>Apicomplexa</taxon>
        <taxon>Aconoidasida</taxon>
        <taxon>Piroplasmida</taxon>
        <taxon>Babesiidae</taxon>
        <taxon>Babesia</taxon>
    </lineage>
</organism>
<protein>
    <submittedName>
        <fullName evidence="2">Uncharacterized protein</fullName>
    </submittedName>
</protein>
<dbReference type="Proteomes" id="UP001195914">
    <property type="component" value="Unassembled WGS sequence"/>
</dbReference>
<keyword evidence="1" id="KW-0472">Membrane</keyword>
<name>A0AAD9GAT1_BABDI</name>
<keyword evidence="3" id="KW-1185">Reference proteome</keyword>
<dbReference type="EMBL" id="JAHBMH010000062">
    <property type="protein sequence ID" value="KAK1934951.1"/>
    <property type="molecule type" value="Genomic_DNA"/>
</dbReference>
<keyword evidence="1" id="KW-0812">Transmembrane</keyword>
<evidence type="ECO:0000313" key="2">
    <source>
        <dbReference type="EMBL" id="KAK1934951.1"/>
    </source>
</evidence>
<evidence type="ECO:0000256" key="1">
    <source>
        <dbReference type="SAM" id="Phobius"/>
    </source>
</evidence>
<dbReference type="AlphaFoldDB" id="A0AAD9GAT1"/>
<evidence type="ECO:0000313" key="3">
    <source>
        <dbReference type="Proteomes" id="UP001195914"/>
    </source>
</evidence>
<reference evidence="2" key="1">
    <citation type="journal article" date="2014" name="Nucleic Acids Res.">
        <title>The evolutionary dynamics of variant antigen genes in Babesia reveal a history of genomic innovation underlying host-parasite interaction.</title>
        <authorList>
            <person name="Jackson A.P."/>
            <person name="Otto T.D."/>
            <person name="Darby A."/>
            <person name="Ramaprasad A."/>
            <person name="Xia D."/>
            <person name="Echaide I.E."/>
            <person name="Farber M."/>
            <person name="Gahlot S."/>
            <person name="Gamble J."/>
            <person name="Gupta D."/>
            <person name="Gupta Y."/>
            <person name="Jackson L."/>
            <person name="Malandrin L."/>
            <person name="Malas T.B."/>
            <person name="Moussa E."/>
            <person name="Nair M."/>
            <person name="Reid A.J."/>
            <person name="Sanders M."/>
            <person name="Sharma J."/>
            <person name="Tracey A."/>
            <person name="Quail M.A."/>
            <person name="Weir W."/>
            <person name="Wastling J.M."/>
            <person name="Hall N."/>
            <person name="Willadsen P."/>
            <person name="Lingelbach K."/>
            <person name="Shiels B."/>
            <person name="Tait A."/>
            <person name="Berriman M."/>
            <person name="Allred D.R."/>
            <person name="Pain A."/>
        </authorList>
    </citation>
    <scope>NUCLEOTIDE SEQUENCE</scope>
    <source>
        <strain evidence="2">1802A</strain>
    </source>
</reference>
<gene>
    <name evidence="2" type="ORF">X943_003669</name>
</gene>
<reference evidence="2" key="2">
    <citation type="submission" date="2021-05" db="EMBL/GenBank/DDBJ databases">
        <authorList>
            <person name="Pain A."/>
        </authorList>
    </citation>
    <scope>NUCLEOTIDE SEQUENCE</scope>
    <source>
        <strain evidence="2">1802A</strain>
    </source>
</reference>
<feature type="transmembrane region" description="Helical" evidence="1">
    <location>
        <begin position="31"/>
        <end position="51"/>
    </location>
</feature>